<gene>
    <name evidence="1" type="ORF">M406DRAFT_260898</name>
</gene>
<evidence type="ECO:0000313" key="2">
    <source>
        <dbReference type="Proteomes" id="UP000803844"/>
    </source>
</evidence>
<evidence type="ECO:0000313" key="1">
    <source>
        <dbReference type="EMBL" id="KAF3764035.1"/>
    </source>
</evidence>
<dbReference type="Proteomes" id="UP000803844">
    <property type="component" value="Unassembled WGS sequence"/>
</dbReference>
<dbReference type="GeneID" id="63834527"/>
<comment type="caution">
    <text evidence="1">The sequence shown here is derived from an EMBL/GenBank/DDBJ whole genome shotgun (WGS) entry which is preliminary data.</text>
</comment>
<protein>
    <recommendedName>
        <fullName evidence="3">F-box domain-containing protein</fullName>
    </recommendedName>
</protein>
<evidence type="ECO:0008006" key="3">
    <source>
        <dbReference type="Google" id="ProtNLM"/>
    </source>
</evidence>
<dbReference type="RefSeq" id="XP_040774996.1">
    <property type="nucleotide sequence ID" value="XM_040917398.1"/>
</dbReference>
<sequence>MLFDGSASVLVDLLAVPVRPPKPCIPNKPVTPLPQSNNTTTCTDLVQDSAANKHVKRKCEAEVLFGSPQQHKRAKTQGNTTTTTTTTMETGQPIKFSTLPTEVHHLIFTHLASVEDVVCLGLTSRYFWAVSQEYIHDYYASFLGQWAGENIVCVGEDVMPGDFPPGLFSAQEREELGSKTIDIPWDDDDPDEIAYPAVPFTLHHFTSPSVSRIQKKVDLHSESTRIYFDCRERNSHKDPAFSSSTRSALIIRKSDYLPQDEHWILRNLTTREFIRGDAVALKPEYIHGPNMDVLGFGEIIMSHICWSTSSSANMSYKGGITRGAWAGHCFDITTLGRHNSETQGTQGEESWRDVSEEAMREVAGIWESEYGSGWREEICNTWHQMYRR</sequence>
<dbReference type="SUPFAM" id="SSF81383">
    <property type="entry name" value="F-box domain"/>
    <property type="match status" value="1"/>
</dbReference>
<dbReference type="InterPro" id="IPR036047">
    <property type="entry name" value="F-box-like_dom_sf"/>
</dbReference>
<dbReference type="CDD" id="cd09917">
    <property type="entry name" value="F-box_SF"/>
    <property type="match status" value="1"/>
</dbReference>
<name>A0A9P4Y0A1_CRYP1</name>
<dbReference type="OrthoDB" id="2588098at2759"/>
<accession>A0A9P4Y0A1</accession>
<reference evidence="1" key="1">
    <citation type="journal article" date="2020" name="Phytopathology">
        <title>Genome sequence of the chestnut blight fungus Cryphonectria parasitica EP155: A fundamental resource for an archetypical invasive plant pathogen.</title>
        <authorList>
            <person name="Crouch J.A."/>
            <person name="Dawe A."/>
            <person name="Aerts A."/>
            <person name="Barry K."/>
            <person name="Churchill A.C.L."/>
            <person name="Grimwood J."/>
            <person name="Hillman B."/>
            <person name="Milgroom M.G."/>
            <person name="Pangilinan J."/>
            <person name="Smith M."/>
            <person name="Salamov A."/>
            <person name="Schmutz J."/>
            <person name="Yadav J."/>
            <person name="Grigoriev I.V."/>
            <person name="Nuss D."/>
        </authorList>
    </citation>
    <scope>NUCLEOTIDE SEQUENCE</scope>
    <source>
        <strain evidence="1">EP155</strain>
    </source>
</reference>
<proteinExistence type="predicted"/>
<dbReference type="AlphaFoldDB" id="A0A9P4Y0A1"/>
<organism evidence="1 2">
    <name type="scientific">Cryphonectria parasitica (strain ATCC 38755 / EP155)</name>
    <dbReference type="NCBI Taxonomy" id="660469"/>
    <lineage>
        <taxon>Eukaryota</taxon>
        <taxon>Fungi</taxon>
        <taxon>Dikarya</taxon>
        <taxon>Ascomycota</taxon>
        <taxon>Pezizomycotina</taxon>
        <taxon>Sordariomycetes</taxon>
        <taxon>Sordariomycetidae</taxon>
        <taxon>Diaporthales</taxon>
        <taxon>Cryphonectriaceae</taxon>
        <taxon>Cryphonectria-Endothia species complex</taxon>
        <taxon>Cryphonectria</taxon>
    </lineage>
</organism>
<dbReference type="EMBL" id="MU032349">
    <property type="protein sequence ID" value="KAF3764035.1"/>
    <property type="molecule type" value="Genomic_DNA"/>
</dbReference>
<keyword evidence="2" id="KW-1185">Reference proteome</keyword>